<dbReference type="EC" id="2.3.1.39" evidence="1"/>
<dbReference type="OrthoDB" id="4251012at2759"/>
<dbReference type="PANTHER" id="PTHR42681:SF1">
    <property type="entry name" value="MALONYL-COA-ACYL CARRIER PROTEIN TRANSACYLASE, MITOCHONDRIAL"/>
    <property type="match status" value="1"/>
</dbReference>
<dbReference type="Gene3D" id="3.40.366.10">
    <property type="entry name" value="Malonyl-Coenzyme A Acyl Carrier Protein, domain 2"/>
    <property type="match status" value="1"/>
</dbReference>
<dbReference type="GeneID" id="39982303"/>
<sequence>MRRALVFSGQGSHRQGMSMEYVRIPAVASLWERIKGRMEQNYGISLQEVITENPQRIHVYSDALDVKKILQQSCFEERNSAESMERKKLISHPHGVMSLTYLTQPCMLAAQMMALEYLKVTRGYSVESAAVIAGHSLGEFSALCAIGVFSPEVAVDLVYKRGVLMEDALEQFSMNRENYVMYACHPGKAKLDDEDLDIAVDKFHVLVELVAQSLSTTTSFVEVVNYNIDHEQYVVAGDRVGMAALGKCLDPQFRASMCGPSASLDHIARTAVSSVRQDKEEGVTMNPNKGPLPDFVTSSVRKYGVRSTFRRFLRGPDDGYTPSLDELTHLTLQDDGRSGLKKKSWFIPLSVNVPFHSSRLRRAMDLFLPVVHSALPEESTLRSLLGVSKDISNETSTSSSSSSSLSLVKGGKPVWLTNLTGNAFQPFDTVFQKDSLEMMHSMNVGEVRHHGRYQTDLVEKTFKKGVEEGSVRDMCAAVLAAQLAHPVQWIDLMDVAVIHNGIREVHEIAPVRTTADMFKRTVFHDDSAKGASGAALEIVTRCLPSEERFL</sequence>
<keyword evidence="2 6" id="KW-0808">Transferase</keyword>
<dbReference type="Gene3D" id="3.30.70.2430">
    <property type="match status" value="1"/>
</dbReference>
<dbReference type="EMBL" id="NBCO01000004">
    <property type="protein sequence ID" value="ORC92115.1"/>
    <property type="molecule type" value="Genomic_DNA"/>
</dbReference>
<organism evidence="6 7">
    <name type="scientific">Trypanosoma theileri</name>
    <dbReference type="NCBI Taxonomy" id="67003"/>
    <lineage>
        <taxon>Eukaryota</taxon>
        <taxon>Discoba</taxon>
        <taxon>Euglenozoa</taxon>
        <taxon>Kinetoplastea</taxon>
        <taxon>Metakinetoplastina</taxon>
        <taxon>Trypanosomatida</taxon>
        <taxon>Trypanosomatidae</taxon>
        <taxon>Trypanosoma</taxon>
    </lineage>
</organism>
<evidence type="ECO:0000256" key="4">
    <source>
        <dbReference type="ARBA" id="ARBA00048462"/>
    </source>
</evidence>
<evidence type="ECO:0000256" key="2">
    <source>
        <dbReference type="ARBA" id="ARBA00022679"/>
    </source>
</evidence>
<dbReference type="PANTHER" id="PTHR42681">
    <property type="entry name" value="MALONYL-COA-ACYL CARRIER PROTEIN TRANSACYLASE, MITOCHONDRIAL"/>
    <property type="match status" value="1"/>
</dbReference>
<dbReference type="VEuPathDB" id="TriTrypDB:TM35_000043290"/>
<keyword evidence="3" id="KW-0012">Acyltransferase</keyword>
<dbReference type="STRING" id="67003.A0A1X0P5F7"/>
<proteinExistence type="predicted"/>
<dbReference type="PRINTS" id="PR01483">
    <property type="entry name" value="FASYNTHASE"/>
</dbReference>
<name>A0A1X0P5F7_9TRYP</name>
<evidence type="ECO:0000256" key="1">
    <source>
        <dbReference type="ARBA" id="ARBA00013258"/>
    </source>
</evidence>
<dbReference type="InterPro" id="IPR003965">
    <property type="entry name" value="Fatty_acid_synthase"/>
</dbReference>
<dbReference type="GO" id="GO:0004312">
    <property type="term" value="F:fatty acid synthase activity"/>
    <property type="evidence" value="ECO:0007669"/>
    <property type="project" value="InterPro"/>
</dbReference>
<dbReference type="InterPro" id="IPR016035">
    <property type="entry name" value="Acyl_Trfase/lysoPLipase"/>
</dbReference>
<dbReference type="SMART" id="SM00827">
    <property type="entry name" value="PKS_AT"/>
    <property type="match status" value="1"/>
</dbReference>
<protein>
    <recommendedName>
        <fullName evidence="1">[acyl-carrier-protein] S-malonyltransferase</fullName>
        <ecNumber evidence="1">2.3.1.39</ecNumber>
    </recommendedName>
</protein>
<dbReference type="GO" id="GO:0006633">
    <property type="term" value="P:fatty acid biosynthetic process"/>
    <property type="evidence" value="ECO:0007669"/>
    <property type="project" value="InterPro"/>
</dbReference>
<feature type="domain" description="Malonyl-CoA:ACP transacylase (MAT)" evidence="5">
    <location>
        <begin position="6"/>
        <end position="303"/>
    </location>
</feature>
<evidence type="ECO:0000313" key="6">
    <source>
        <dbReference type="EMBL" id="ORC92115.1"/>
    </source>
</evidence>
<dbReference type="RefSeq" id="XP_028886181.1">
    <property type="nucleotide sequence ID" value="XM_029022523.1"/>
</dbReference>
<dbReference type="AlphaFoldDB" id="A0A1X0P5F7"/>
<reference evidence="6 7" key="1">
    <citation type="submission" date="2017-03" db="EMBL/GenBank/DDBJ databases">
        <title>An alternative strategy for trypanosome survival in the mammalian bloodstream revealed through genome and transcriptome analysis of the ubiquitous bovine parasite Trypanosoma (Megatrypanum) theileri.</title>
        <authorList>
            <person name="Kelly S."/>
            <person name="Ivens A."/>
            <person name="Mott A."/>
            <person name="O'Neill E."/>
            <person name="Emms D."/>
            <person name="Macleod O."/>
            <person name="Voorheis P."/>
            <person name="Matthews J."/>
            <person name="Matthews K."/>
            <person name="Carrington M."/>
        </authorList>
    </citation>
    <scope>NUCLEOTIDE SEQUENCE [LARGE SCALE GENOMIC DNA]</scope>
    <source>
        <strain evidence="6">Edinburgh</strain>
    </source>
</reference>
<dbReference type="Proteomes" id="UP000192257">
    <property type="component" value="Unassembled WGS sequence"/>
</dbReference>
<evidence type="ECO:0000256" key="3">
    <source>
        <dbReference type="ARBA" id="ARBA00023315"/>
    </source>
</evidence>
<dbReference type="GO" id="GO:0004314">
    <property type="term" value="F:[acyl-carrier-protein] S-malonyltransferase activity"/>
    <property type="evidence" value="ECO:0007669"/>
    <property type="project" value="UniProtKB-EC"/>
</dbReference>
<comment type="catalytic activity">
    <reaction evidence="4">
        <text>holo-[ACP] + malonyl-CoA = malonyl-[ACP] + CoA</text>
        <dbReference type="Rhea" id="RHEA:41792"/>
        <dbReference type="Rhea" id="RHEA-COMP:9623"/>
        <dbReference type="Rhea" id="RHEA-COMP:9685"/>
        <dbReference type="ChEBI" id="CHEBI:57287"/>
        <dbReference type="ChEBI" id="CHEBI:57384"/>
        <dbReference type="ChEBI" id="CHEBI:64479"/>
        <dbReference type="ChEBI" id="CHEBI:78449"/>
        <dbReference type="EC" id="2.3.1.39"/>
    </reaction>
</comment>
<dbReference type="Pfam" id="PF00698">
    <property type="entry name" value="Acyl_transf_1"/>
    <property type="match status" value="1"/>
</dbReference>
<comment type="caution">
    <text evidence="6">The sequence shown here is derived from an EMBL/GenBank/DDBJ whole genome shotgun (WGS) entry which is preliminary data.</text>
</comment>
<gene>
    <name evidence="6" type="ORF">TM35_000043290</name>
</gene>
<accession>A0A1X0P5F7</accession>
<dbReference type="Gene3D" id="3.90.25.70">
    <property type="match status" value="1"/>
</dbReference>
<dbReference type="InterPro" id="IPR001227">
    <property type="entry name" value="Ac_transferase_dom_sf"/>
</dbReference>
<dbReference type="SUPFAM" id="SSF52151">
    <property type="entry name" value="FabD/lysophospholipase-like"/>
    <property type="match status" value="1"/>
</dbReference>
<evidence type="ECO:0000259" key="5">
    <source>
        <dbReference type="SMART" id="SM00827"/>
    </source>
</evidence>
<dbReference type="InterPro" id="IPR014043">
    <property type="entry name" value="Acyl_transferase_dom"/>
</dbReference>
<dbReference type="GO" id="GO:0005835">
    <property type="term" value="C:fatty acid synthase complex"/>
    <property type="evidence" value="ECO:0007669"/>
    <property type="project" value="InterPro"/>
</dbReference>
<dbReference type="InterPro" id="IPR050858">
    <property type="entry name" value="Mal-CoA-ACP_Trans/PKS_FabD"/>
</dbReference>
<evidence type="ECO:0000313" key="7">
    <source>
        <dbReference type="Proteomes" id="UP000192257"/>
    </source>
</evidence>
<keyword evidence="7" id="KW-1185">Reference proteome</keyword>